<dbReference type="RefSeq" id="WP_416205531.1">
    <property type="nucleotide sequence ID" value="NZ_JBBKTX010000007.1"/>
</dbReference>
<reference evidence="1 2" key="1">
    <citation type="submission" date="2024-03" db="EMBL/GenBank/DDBJ databases">
        <title>High-quality draft genome sequence of Oceanobacter sp. wDCs-4.</title>
        <authorList>
            <person name="Dong C."/>
        </authorList>
    </citation>
    <scope>NUCLEOTIDE SEQUENCE [LARGE SCALE GENOMIC DNA]</scope>
    <source>
        <strain evidence="2">wDCs-4</strain>
    </source>
</reference>
<proteinExistence type="predicted"/>
<comment type="caution">
    <text evidence="1">The sequence shown here is derived from an EMBL/GenBank/DDBJ whole genome shotgun (WGS) entry which is preliminary data.</text>
</comment>
<evidence type="ECO:0000313" key="2">
    <source>
        <dbReference type="Proteomes" id="UP001620597"/>
    </source>
</evidence>
<dbReference type="EMBL" id="JBBKTX010000007">
    <property type="protein sequence ID" value="MFK4752224.1"/>
    <property type="molecule type" value="Genomic_DNA"/>
</dbReference>
<dbReference type="Proteomes" id="UP001620597">
    <property type="component" value="Unassembled WGS sequence"/>
</dbReference>
<name>A0ABW8NGY7_9GAMM</name>
<keyword evidence="2" id="KW-1185">Reference proteome</keyword>
<protein>
    <submittedName>
        <fullName evidence="1">Uncharacterized protein</fullName>
    </submittedName>
</protein>
<gene>
    <name evidence="1" type="ORF">WG929_07370</name>
</gene>
<sequence>MKLMPHELRDTIIRPTLDYLGCYTGTAENLLIALAQKQEHSQVNACEDCSLYPLDADIHQKVWDQYLAFDPDQASLIRGLASQRQFLVNPHSELKTNLCYATAIAWAVFIAYPQVQASDLSQSA</sequence>
<evidence type="ECO:0000313" key="1">
    <source>
        <dbReference type="EMBL" id="MFK4752224.1"/>
    </source>
</evidence>
<accession>A0ABW8NGY7</accession>
<organism evidence="1 2">
    <name type="scientific">Oceanobacter antarcticus</name>
    <dbReference type="NCBI Taxonomy" id="3133425"/>
    <lineage>
        <taxon>Bacteria</taxon>
        <taxon>Pseudomonadati</taxon>
        <taxon>Pseudomonadota</taxon>
        <taxon>Gammaproteobacteria</taxon>
        <taxon>Oceanospirillales</taxon>
        <taxon>Oceanospirillaceae</taxon>
        <taxon>Oceanobacter</taxon>
    </lineage>
</organism>